<dbReference type="EMBL" id="JBHSDY010000005">
    <property type="protein sequence ID" value="MFC4298182.1"/>
    <property type="molecule type" value="Genomic_DNA"/>
</dbReference>
<accession>A0ABV8RYC6</accession>
<keyword evidence="2" id="KW-1185">Reference proteome</keyword>
<protein>
    <submittedName>
        <fullName evidence="1">Uncharacterized protein</fullName>
    </submittedName>
</protein>
<name>A0ABV8RYC6_9BURK</name>
<reference evidence="2" key="1">
    <citation type="journal article" date="2019" name="Int. J. Syst. Evol. Microbiol.">
        <title>The Global Catalogue of Microorganisms (GCM) 10K type strain sequencing project: providing services to taxonomists for standard genome sequencing and annotation.</title>
        <authorList>
            <consortium name="The Broad Institute Genomics Platform"/>
            <consortium name="The Broad Institute Genome Sequencing Center for Infectious Disease"/>
            <person name="Wu L."/>
            <person name="Ma J."/>
        </authorList>
    </citation>
    <scope>NUCLEOTIDE SEQUENCE [LARGE SCALE GENOMIC DNA]</scope>
    <source>
        <strain evidence="2">CGMCC 1.19029</strain>
    </source>
</reference>
<proteinExistence type="predicted"/>
<dbReference type="RefSeq" id="WP_376812735.1">
    <property type="nucleotide sequence ID" value="NZ_JBHSDY010000005.1"/>
</dbReference>
<dbReference type="Proteomes" id="UP001595756">
    <property type="component" value="Unassembled WGS sequence"/>
</dbReference>
<evidence type="ECO:0000313" key="1">
    <source>
        <dbReference type="EMBL" id="MFC4298182.1"/>
    </source>
</evidence>
<comment type="caution">
    <text evidence="1">The sequence shown here is derived from an EMBL/GenBank/DDBJ whole genome shotgun (WGS) entry which is preliminary data.</text>
</comment>
<evidence type="ECO:0000313" key="2">
    <source>
        <dbReference type="Proteomes" id="UP001595756"/>
    </source>
</evidence>
<gene>
    <name evidence="1" type="ORF">ACFO0J_09045</name>
</gene>
<sequence length="44" mass="5158">MVRAQARFALDLSPLDAVLNGFRLRHQADSWWAMSAWRLMLSIR</sequence>
<organism evidence="1 2">
    <name type="scientific">Castellaniella hirudinis</name>
    <dbReference type="NCBI Taxonomy" id="1144617"/>
    <lineage>
        <taxon>Bacteria</taxon>
        <taxon>Pseudomonadati</taxon>
        <taxon>Pseudomonadota</taxon>
        <taxon>Betaproteobacteria</taxon>
        <taxon>Burkholderiales</taxon>
        <taxon>Alcaligenaceae</taxon>
        <taxon>Castellaniella</taxon>
    </lineage>
</organism>